<name>K5ZMW0_9BACT</name>
<dbReference type="HOGENOM" id="CLU_013776_0_0_10"/>
<dbReference type="Proteomes" id="UP000006271">
    <property type="component" value="Unassembled WGS sequence"/>
</dbReference>
<feature type="signal peptide" evidence="7">
    <location>
        <begin position="1"/>
        <end position="22"/>
    </location>
</feature>
<comment type="similarity">
    <text evidence="1 7">Belongs to the peptidase S46 family.</text>
</comment>
<keyword evidence="3 7" id="KW-0645">Protease</keyword>
<keyword evidence="2 7" id="KW-0031">Aminopeptidase</keyword>
<dbReference type="GO" id="GO:0070009">
    <property type="term" value="F:serine-type aminopeptidase activity"/>
    <property type="evidence" value="ECO:0007669"/>
    <property type="project" value="UniProtKB-UniRule"/>
</dbReference>
<dbReference type="InterPro" id="IPR019500">
    <property type="entry name" value="Pep_S46"/>
</dbReference>
<keyword evidence="4 7" id="KW-0732">Signal</keyword>
<evidence type="ECO:0000313" key="9">
    <source>
        <dbReference type="Proteomes" id="UP000006271"/>
    </source>
</evidence>
<evidence type="ECO:0000256" key="1">
    <source>
        <dbReference type="ARBA" id="ARBA00010491"/>
    </source>
</evidence>
<dbReference type="GO" id="GO:0006508">
    <property type="term" value="P:proteolysis"/>
    <property type="evidence" value="ECO:0007669"/>
    <property type="project" value="UniProtKB-KW"/>
</dbReference>
<reference evidence="8 9" key="1">
    <citation type="submission" date="2012-02" db="EMBL/GenBank/DDBJ databases">
        <title>The Genome Sequence of Parabacteroides merdae CL03T12C32.</title>
        <authorList>
            <consortium name="The Broad Institute Genome Sequencing Platform"/>
            <person name="Earl A."/>
            <person name="Ward D."/>
            <person name="Feldgarden M."/>
            <person name="Gevers D."/>
            <person name="Zitomersky N.L."/>
            <person name="Coyne M.J."/>
            <person name="Comstock L.E."/>
            <person name="Young S.K."/>
            <person name="Zeng Q."/>
            <person name="Gargeya S."/>
            <person name="Fitzgerald M."/>
            <person name="Haas B."/>
            <person name="Abouelleil A."/>
            <person name="Alvarado L."/>
            <person name="Arachchi H.M."/>
            <person name="Berlin A."/>
            <person name="Chapman S.B."/>
            <person name="Gearin G."/>
            <person name="Goldberg J."/>
            <person name="Griggs A."/>
            <person name="Gujja S."/>
            <person name="Hansen M."/>
            <person name="Heiman D."/>
            <person name="Howarth C."/>
            <person name="Larimer J."/>
            <person name="Lui A."/>
            <person name="MacDonald P.J.P."/>
            <person name="McCowen C."/>
            <person name="Montmayeur A."/>
            <person name="Murphy C."/>
            <person name="Neiman D."/>
            <person name="Pearson M."/>
            <person name="Priest M."/>
            <person name="Roberts A."/>
            <person name="Saif S."/>
            <person name="Shea T."/>
            <person name="Sisk P."/>
            <person name="Stolte C."/>
            <person name="Sykes S."/>
            <person name="Wortman J."/>
            <person name="Nusbaum C."/>
            <person name="Birren B."/>
        </authorList>
    </citation>
    <scope>NUCLEOTIDE SEQUENCE [LARGE SCALE GENOMIC DNA]</scope>
    <source>
        <strain evidence="8 9">CL03T12C32</strain>
    </source>
</reference>
<gene>
    <name evidence="8" type="ORF">HMPREF1060_01874</name>
</gene>
<comment type="caution">
    <text evidence="8">The sequence shown here is derived from an EMBL/GenBank/DDBJ whole genome shotgun (WGS) entry which is preliminary data.</text>
</comment>
<evidence type="ECO:0000256" key="6">
    <source>
        <dbReference type="ARBA" id="ARBA00022825"/>
    </source>
</evidence>
<proteinExistence type="inferred from homology"/>
<dbReference type="Gene3D" id="2.40.10.10">
    <property type="entry name" value="Trypsin-like serine proteases"/>
    <property type="match status" value="1"/>
</dbReference>
<dbReference type="PANTHER" id="PTHR38469">
    <property type="entry name" value="PERIPLASMIC PEPTIDASE SUBFAMILY S1B"/>
    <property type="match status" value="1"/>
</dbReference>
<evidence type="ECO:0000256" key="3">
    <source>
        <dbReference type="ARBA" id="ARBA00022670"/>
    </source>
</evidence>
<evidence type="ECO:0000313" key="8">
    <source>
        <dbReference type="EMBL" id="EKN12625.1"/>
    </source>
</evidence>
<keyword evidence="5 7" id="KW-0378">Hydrolase</keyword>
<dbReference type="AlphaFoldDB" id="K5ZMW0"/>
<dbReference type="GO" id="GO:0043171">
    <property type="term" value="P:peptide catabolic process"/>
    <property type="evidence" value="ECO:0007669"/>
    <property type="project" value="UniProtKB-UniRule"/>
</dbReference>
<comment type="function">
    <text evidence="7">Catalyzes the removal of dipeptides from the N-terminus of oligopeptides.</text>
</comment>
<evidence type="ECO:0000256" key="7">
    <source>
        <dbReference type="RuleBase" id="RU366067"/>
    </source>
</evidence>
<dbReference type="Pfam" id="PF10459">
    <property type="entry name" value="Peptidase_S46"/>
    <property type="match status" value="1"/>
</dbReference>
<feature type="chain" id="PRO_5023152868" description="Dipeptidyl-peptidase" evidence="7">
    <location>
        <begin position="23"/>
        <end position="713"/>
    </location>
</feature>
<dbReference type="InterPro" id="IPR009003">
    <property type="entry name" value="Peptidase_S1_PA"/>
</dbReference>
<protein>
    <recommendedName>
        <fullName evidence="7">Dipeptidyl-peptidase</fullName>
        <ecNumber evidence="7">3.4.14.-</ecNumber>
    </recommendedName>
</protein>
<dbReference type="EC" id="3.4.14.-" evidence="7"/>
<dbReference type="EMBL" id="AGZQ01000010">
    <property type="protein sequence ID" value="EKN12625.1"/>
    <property type="molecule type" value="Genomic_DNA"/>
</dbReference>
<evidence type="ECO:0000256" key="5">
    <source>
        <dbReference type="ARBA" id="ARBA00022801"/>
    </source>
</evidence>
<accession>K5ZMW0</accession>
<dbReference type="MEROPS" id="S46.001"/>
<organism evidence="8 9">
    <name type="scientific">Parabacteroides merdae CL03T12C32</name>
    <dbReference type="NCBI Taxonomy" id="999420"/>
    <lineage>
        <taxon>Bacteria</taxon>
        <taxon>Pseudomonadati</taxon>
        <taxon>Bacteroidota</taxon>
        <taxon>Bacteroidia</taxon>
        <taxon>Bacteroidales</taxon>
        <taxon>Tannerellaceae</taxon>
        <taxon>Parabacteroides</taxon>
    </lineage>
</organism>
<dbReference type="InterPro" id="IPR043504">
    <property type="entry name" value="Peptidase_S1_PA_chymotrypsin"/>
</dbReference>
<dbReference type="PATRIC" id="fig|999420.3.peg.1917"/>
<evidence type="ECO:0000256" key="4">
    <source>
        <dbReference type="ARBA" id="ARBA00022729"/>
    </source>
</evidence>
<dbReference type="SUPFAM" id="SSF50494">
    <property type="entry name" value="Trypsin-like serine proteases"/>
    <property type="match status" value="1"/>
</dbReference>
<evidence type="ECO:0000256" key="2">
    <source>
        <dbReference type="ARBA" id="ARBA00022438"/>
    </source>
</evidence>
<sequence>MNRMKKLWAVLLLLVTSGQVFADEGMWVLKELNKQNLERMKELGFTPSYEQLYSETDPCVANAVVIFGGGCSGITVSNEGLIFTNHHCGFGSIQQLSSVEHDYLKDGFVSQSKEEELPVPGLTVRYLRETVDVSDRINSQIASIKEEHLRLAAADSIGQAMADSVGNTEFQAADVVPFYNNNKYFLIVYDVFNDVRMVFAPPSSVGKFGGDTDNWMWPRHTGDFSVFRVYAGADNKPAAYSKDNKPYQPKYVAEVSLQGYQDKDYAMTIGFPGSTDRYLCSWGVQQRIEDSNKPRIEVRGIKQAIWKDAMLKSDEVRIKYASKYAGSSNYWKNSIGMNKGLANLKVIDRKREEEAAFAAWVAQDAKRKEVYGDVLSLLEKGYTSSSEYKKISTYLGEAFLSGAEIVKLARMIQSVDVKGSTPEEIDIFLEDNIKSFFKDYDASLDRKVLAAMMKIVKERVPAENLPDIYKKVDKKYKGDYEKYAADVFKKTSILSYDNIASMLKDPKKYAKLKKDPAAELSLSVLISLFELQQLTGDSYYDIAKGERLYFAGLKEMHPEKAFASDANFTMRVSYGSIGGYRPYDAAWYDYYTTQKGIFEKENPESDEFWVQPEILNLIRSKDFGQYANKDGELQLCFLSNNDITGGNSGSPVFDKNARLIGLAFDGNWEAMSGDIAFEPDLQRTISVDIRYVLYMIDKWGKCPRLIEELKLVK</sequence>
<keyword evidence="6 7" id="KW-0720">Serine protease</keyword>
<dbReference type="PANTHER" id="PTHR38469:SF1">
    <property type="entry name" value="PERIPLASMIC PEPTIDASE SUBFAMILY S1B"/>
    <property type="match status" value="1"/>
</dbReference>
<dbReference type="GO" id="GO:0008239">
    <property type="term" value="F:dipeptidyl-peptidase activity"/>
    <property type="evidence" value="ECO:0007669"/>
    <property type="project" value="UniProtKB-UniRule"/>
</dbReference>